<dbReference type="OrthoDB" id="1690942at2759"/>
<dbReference type="STRING" id="4097.A0A1S3ZD32"/>
<dbReference type="GO" id="GO:0004527">
    <property type="term" value="F:exonuclease activity"/>
    <property type="evidence" value="ECO:0007669"/>
    <property type="project" value="UniProtKB-KW"/>
</dbReference>
<keyword evidence="8" id="KW-0694">RNA-binding</keyword>
<evidence type="ECO:0000256" key="1">
    <source>
        <dbReference type="ARBA" id="ARBA00001946"/>
    </source>
</evidence>
<dbReference type="RefSeq" id="XP_016462142.1">
    <property type="nucleotide sequence ID" value="XM_016606656.1"/>
</dbReference>
<keyword evidence="7" id="KW-0460">Magnesium</keyword>
<keyword evidence="3" id="KW-0540">Nuclease</keyword>
<reference key="1">
    <citation type="journal article" date="2014" name="Nat. Commun.">
        <title>The tobacco genome sequence and its comparison with those of tomato and potato.</title>
        <authorList>
            <person name="Sierro N."/>
            <person name="Battey J.N."/>
            <person name="Ouadi S."/>
            <person name="Bakaher N."/>
            <person name="Bovet L."/>
            <person name="Willig A."/>
            <person name="Goepfert S."/>
            <person name="Peitsch M.C."/>
            <person name="Ivanov N.V."/>
        </authorList>
    </citation>
    <scope>NUCLEOTIDE SEQUENCE [LARGE SCALE GENOMIC DNA]</scope>
    <source>
        <strain>cv. TN90</strain>
    </source>
</reference>
<dbReference type="OMA" id="HREDLCH"/>
<sequence>MCQRQYECVNGSLSFSSYCGSLEPMPIPGGNIGLAHALFVSKNRKIPKIRIQTRQLGNLLDKWIIIAVDSWDRLSQYQPGHYVRTVGEIGDRDTEIEVVLIENDIDARPFSAQVLACLPPLPWFVSPQDLTNPIRQDLRHLHICSVDPPGCRDIDDALRCMPLPNGNFEVGVRHV</sequence>
<organism evidence="12">
    <name type="scientific">Nicotiana tabacum</name>
    <name type="common">Common tobacco</name>
    <dbReference type="NCBI Taxonomy" id="4097"/>
    <lineage>
        <taxon>Eukaryota</taxon>
        <taxon>Viridiplantae</taxon>
        <taxon>Streptophyta</taxon>
        <taxon>Embryophyta</taxon>
        <taxon>Tracheophyta</taxon>
        <taxon>Spermatophyta</taxon>
        <taxon>Magnoliopsida</taxon>
        <taxon>eudicotyledons</taxon>
        <taxon>Gunneridae</taxon>
        <taxon>Pentapetalae</taxon>
        <taxon>asterids</taxon>
        <taxon>lamiids</taxon>
        <taxon>Solanales</taxon>
        <taxon>Solanaceae</taxon>
        <taxon>Nicotianoideae</taxon>
        <taxon>Nicotianeae</taxon>
        <taxon>Nicotiana</taxon>
    </lineage>
</organism>
<evidence type="ECO:0000256" key="3">
    <source>
        <dbReference type="ARBA" id="ARBA00022722"/>
    </source>
</evidence>
<dbReference type="SMR" id="A0A1S3ZD32"/>
<evidence type="ECO:0000256" key="2">
    <source>
        <dbReference type="ARBA" id="ARBA00005785"/>
    </source>
</evidence>
<reference evidence="12 13" key="2">
    <citation type="submission" date="2025-04" db="UniProtKB">
        <authorList>
            <consortium name="RefSeq"/>
        </authorList>
    </citation>
    <scope>IDENTIFICATION</scope>
</reference>
<evidence type="ECO:0000256" key="6">
    <source>
        <dbReference type="ARBA" id="ARBA00022839"/>
    </source>
</evidence>
<dbReference type="GO" id="GO:0000178">
    <property type="term" value="C:exosome (RNase complex)"/>
    <property type="evidence" value="ECO:0007669"/>
    <property type="project" value="UniProtKB-KW"/>
</dbReference>
<dbReference type="RefSeq" id="XP_016462143.1">
    <property type="nucleotide sequence ID" value="XM_016606657.1"/>
</dbReference>
<dbReference type="Proteomes" id="UP000790787">
    <property type="component" value="Chromosome 8"/>
</dbReference>
<dbReference type="Pfam" id="PF17849">
    <property type="entry name" value="OB_Dis3"/>
    <property type="match status" value="1"/>
</dbReference>
<evidence type="ECO:0000256" key="5">
    <source>
        <dbReference type="ARBA" id="ARBA00022835"/>
    </source>
</evidence>
<dbReference type="Pfam" id="PF00773">
    <property type="entry name" value="RNB"/>
    <property type="match status" value="1"/>
</dbReference>
<accession>A0A1S3ZD32</accession>
<evidence type="ECO:0000256" key="4">
    <source>
        <dbReference type="ARBA" id="ARBA00022801"/>
    </source>
</evidence>
<dbReference type="AlphaFoldDB" id="A0A1S3ZD32"/>
<comment type="cofactor">
    <cofactor evidence="1">
        <name>Mg(2+)</name>
        <dbReference type="ChEBI" id="CHEBI:18420"/>
    </cofactor>
</comment>
<dbReference type="InterPro" id="IPR041505">
    <property type="entry name" value="Dis3_CSD2"/>
</dbReference>
<protein>
    <submittedName>
        <fullName evidence="12 13">Exosome complex exonuclease RRP44 homolog A isoform X1</fullName>
    </submittedName>
</protein>
<dbReference type="InterPro" id="IPR001900">
    <property type="entry name" value="RNase_II/R"/>
</dbReference>
<keyword evidence="4" id="KW-0378">Hydrolase</keyword>
<feature type="domain" description="RNB" evidence="9">
    <location>
        <begin position="135"/>
        <end position="172"/>
    </location>
</feature>
<dbReference type="PANTHER" id="PTHR23355">
    <property type="entry name" value="RIBONUCLEASE"/>
    <property type="match status" value="1"/>
</dbReference>
<keyword evidence="5" id="KW-0271">Exosome</keyword>
<evidence type="ECO:0000256" key="7">
    <source>
        <dbReference type="ARBA" id="ARBA00022842"/>
    </source>
</evidence>
<keyword evidence="11" id="KW-1185">Reference proteome</keyword>
<dbReference type="KEGG" id="nta:107785369"/>
<dbReference type="Gene3D" id="2.40.50.700">
    <property type="match status" value="1"/>
</dbReference>
<dbReference type="GO" id="GO:0004540">
    <property type="term" value="F:RNA nuclease activity"/>
    <property type="evidence" value="ECO:0007669"/>
    <property type="project" value="InterPro"/>
</dbReference>
<feature type="domain" description="CSD2" evidence="10">
    <location>
        <begin position="37"/>
        <end position="104"/>
    </location>
</feature>
<evidence type="ECO:0000313" key="13">
    <source>
        <dbReference type="RefSeq" id="XP_016462143.1"/>
    </source>
</evidence>
<comment type="similarity">
    <text evidence="2">Belongs to the RNR ribonuclease family.</text>
</comment>
<dbReference type="FunFam" id="2.40.50.700:FF:000004">
    <property type="entry name" value="Exosome complex exonuclease RRP44 homolog A"/>
    <property type="match status" value="1"/>
</dbReference>
<evidence type="ECO:0000313" key="11">
    <source>
        <dbReference type="Proteomes" id="UP000790787"/>
    </source>
</evidence>
<evidence type="ECO:0000259" key="10">
    <source>
        <dbReference type="Pfam" id="PF17849"/>
    </source>
</evidence>
<proteinExistence type="inferred from homology"/>
<dbReference type="SUPFAM" id="SSF50249">
    <property type="entry name" value="Nucleic acid-binding proteins"/>
    <property type="match status" value="1"/>
</dbReference>
<keyword evidence="6 12" id="KW-0269">Exonuclease</keyword>
<evidence type="ECO:0000259" key="9">
    <source>
        <dbReference type="Pfam" id="PF00773"/>
    </source>
</evidence>
<name>A0A1S3ZD32_TOBAC</name>
<evidence type="ECO:0000256" key="8">
    <source>
        <dbReference type="ARBA" id="ARBA00022884"/>
    </source>
</evidence>
<evidence type="ECO:0000313" key="12">
    <source>
        <dbReference type="RefSeq" id="XP_016462142.1"/>
    </source>
</evidence>
<dbReference type="GO" id="GO:0003723">
    <property type="term" value="F:RNA binding"/>
    <property type="evidence" value="ECO:0007669"/>
    <property type="project" value="UniProtKB-KW"/>
</dbReference>
<gene>
    <name evidence="12 13" type="primary">LOC107785369</name>
</gene>
<dbReference type="PANTHER" id="PTHR23355:SF35">
    <property type="entry name" value="EXOSOME COMPLEX EXONUCLEASE RRP44"/>
    <property type="match status" value="1"/>
</dbReference>
<dbReference type="InterPro" id="IPR012340">
    <property type="entry name" value="NA-bd_OB-fold"/>
</dbReference>
<dbReference type="PaxDb" id="4097-A0A1S3ZD32"/>
<dbReference type="InterPro" id="IPR050180">
    <property type="entry name" value="RNR_Ribonuclease"/>
</dbReference>
<dbReference type="GeneID" id="107785369"/>